<dbReference type="STRING" id="912594.AWC12_16750"/>
<protein>
    <recommendedName>
        <fullName evidence="3">DUF4352 domain-containing protein</fullName>
    </recommendedName>
</protein>
<comment type="caution">
    <text evidence="1">The sequence shown here is derived from an EMBL/GenBank/DDBJ whole genome shotgun (WGS) entry which is preliminary data.</text>
</comment>
<dbReference type="OrthoDB" id="4714464at2"/>
<gene>
    <name evidence="1" type="ORF">A4X20_27975</name>
</gene>
<dbReference type="AlphaFoldDB" id="A0A178LQX1"/>
<proteinExistence type="predicted"/>
<sequence>MDTQPTEPAVPIRRGARARQWLAQRRLSQSWKAALLAVLAVAALFGGLDRVDTRATPFAPGEEFSDGQFTVTLERARLVEKIESGRRVIAPAKPGRVYLGVVATLRNDGTVPGMLRDELDLRDVPSKEFYGVFRNRDASPITNLGPGLTEHLVFAWSLPVDVLTNDSVITIRVWKKAFRQLMVTYGGKEWLDTDDFGVTELVVGAPTA</sequence>
<reference evidence="1 2" key="1">
    <citation type="submission" date="2016-04" db="EMBL/GenBank/DDBJ databases">
        <title>Draft Genome Sequences of Staphylococcus capitis Strain H36, S. capitis Strain H65, S. cohnii Strain H62, S. hominis Strain H69, Mycobacterium iranicum Strain H39, Plantibacter sp. Strain H53, Pseudomonas oryzihabitans Strain H72, and Microbacterium sp. Strain H83, isolated from residential settings.</title>
        <authorList>
            <person name="Lymperopoulou D."/>
            <person name="Adams R.I."/>
            <person name="Lindow S."/>
            <person name="Coil D.A."/>
            <person name="Jospin G."/>
            <person name="Eisen J.A."/>
        </authorList>
    </citation>
    <scope>NUCLEOTIDE SEQUENCE [LARGE SCALE GENOMIC DNA]</scope>
    <source>
        <strain evidence="1 2">H39</strain>
    </source>
</reference>
<organism evidence="1 2">
    <name type="scientific">Mycolicibacterium iranicum</name>
    <name type="common">Mycobacterium iranicum</name>
    <dbReference type="NCBI Taxonomy" id="912594"/>
    <lineage>
        <taxon>Bacteria</taxon>
        <taxon>Bacillati</taxon>
        <taxon>Actinomycetota</taxon>
        <taxon>Actinomycetes</taxon>
        <taxon>Mycobacteriales</taxon>
        <taxon>Mycobacteriaceae</taxon>
        <taxon>Mycolicibacterium</taxon>
    </lineage>
</organism>
<accession>A0A178LQX1</accession>
<evidence type="ECO:0008006" key="3">
    <source>
        <dbReference type="Google" id="ProtNLM"/>
    </source>
</evidence>
<evidence type="ECO:0000313" key="2">
    <source>
        <dbReference type="Proteomes" id="UP000078396"/>
    </source>
</evidence>
<name>A0A178LQX1_MYCIR</name>
<dbReference type="Proteomes" id="UP000078396">
    <property type="component" value="Unassembled WGS sequence"/>
</dbReference>
<evidence type="ECO:0000313" key="1">
    <source>
        <dbReference type="EMBL" id="OAN33363.1"/>
    </source>
</evidence>
<dbReference type="EMBL" id="LWCS01000049">
    <property type="protein sequence ID" value="OAN33363.1"/>
    <property type="molecule type" value="Genomic_DNA"/>
</dbReference>